<reference evidence="1 2" key="1">
    <citation type="submission" date="2020-02" db="EMBL/GenBank/DDBJ databases">
        <authorList>
            <person name="Ma Q."/>
            <person name="Huang Y."/>
            <person name="Song X."/>
            <person name="Pei D."/>
        </authorList>
    </citation>
    <scope>NUCLEOTIDE SEQUENCE [LARGE SCALE GENOMIC DNA]</scope>
    <source>
        <strain evidence="1">Sxm20200214</strain>
        <tissue evidence="1">Leaf</tissue>
    </source>
</reference>
<proteinExistence type="predicted"/>
<comment type="caution">
    <text evidence="1">The sequence shown here is derived from an EMBL/GenBank/DDBJ whole genome shotgun (WGS) entry which is preliminary data.</text>
</comment>
<dbReference type="Proteomes" id="UP000886595">
    <property type="component" value="Unassembled WGS sequence"/>
</dbReference>
<name>A0A8X7W743_BRACI</name>
<dbReference type="EMBL" id="JAAMPC010000002">
    <property type="protein sequence ID" value="KAG2324741.1"/>
    <property type="molecule type" value="Genomic_DNA"/>
</dbReference>
<gene>
    <name evidence="1" type="ORF">Bca52824_007469</name>
</gene>
<keyword evidence="2" id="KW-1185">Reference proteome</keyword>
<evidence type="ECO:0000313" key="2">
    <source>
        <dbReference type="Proteomes" id="UP000886595"/>
    </source>
</evidence>
<accession>A0A8X7W743</accession>
<sequence>MFLRVWKTRMLNKKFERGKKNGRLFSKPHDQNMFDLSKSIWEDDEIKSAKKDEPLLKIGEQQEFFPVVEALIRLGMDRLTTVYRDKRGFLSTSVK</sequence>
<protein>
    <submittedName>
        <fullName evidence="1">Uncharacterized protein</fullName>
    </submittedName>
</protein>
<dbReference type="AlphaFoldDB" id="A0A8X7W743"/>
<organism evidence="1 2">
    <name type="scientific">Brassica carinata</name>
    <name type="common">Ethiopian mustard</name>
    <name type="synonym">Abyssinian cabbage</name>
    <dbReference type="NCBI Taxonomy" id="52824"/>
    <lineage>
        <taxon>Eukaryota</taxon>
        <taxon>Viridiplantae</taxon>
        <taxon>Streptophyta</taxon>
        <taxon>Embryophyta</taxon>
        <taxon>Tracheophyta</taxon>
        <taxon>Spermatophyta</taxon>
        <taxon>Magnoliopsida</taxon>
        <taxon>eudicotyledons</taxon>
        <taxon>Gunneridae</taxon>
        <taxon>Pentapetalae</taxon>
        <taxon>rosids</taxon>
        <taxon>malvids</taxon>
        <taxon>Brassicales</taxon>
        <taxon>Brassicaceae</taxon>
        <taxon>Brassiceae</taxon>
        <taxon>Brassica</taxon>
    </lineage>
</organism>
<evidence type="ECO:0000313" key="1">
    <source>
        <dbReference type="EMBL" id="KAG2324741.1"/>
    </source>
</evidence>